<dbReference type="SUPFAM" id="SSF49899">
    <property type="entry name" value="Concanavalin A-like lectins/glucanases"/>
    <property type="match status" value="1"/>
</dbReference>
<evidence type="ECO:0000313" key="3">
    <source>
        <dbReference type="Proteomes" id="UP001157125"/>
    </source>
</evidence>
<evidence type="ECO:0000313" key="2">
    <source>
        <dbReference type="EMBL" id="GMA34354.1"/>
    </source>
</evidence>
<dbReference type="Proteomes" id="UP001157125">
    <property type="component" value="Unassembled WGS sequence"/>
</dbReference>
<accession>A0ABQ6I9Q9</accession>
<gene>
    <name evidence="2" type="ORF">GCM10025876_05580</name>
</gene>
<feature type="domain" description="Atrophied bacterial Ig" evidence="1">
    <location>
        <begin position="1"/>
        <end position="43"/>
    </location>
</feature>
<protein>
    <recommendedName>
        <fullName evidence="1">Atrophied bacterial Ig domain-containing protein</fullName>
    </recommendedName>
</protein>
<dbReference type="Pfam" id="PF20578">
    <property type="entry name" value="aBig_2"/>
    <property type="match status" value="1"/>
</dbReference>
<reference evidence="3" key="1">
    <citation type="journal article" date="2019" name="Int. J. Syst. Evol. Microbiol.">
        <title>The Global Catalogue of Microorganisms (GCM) 10K type strain sequencing project: providing services to taxonomists for standard genome sequencing and annotation.</title>
        <authorList>
            <consortium name="The Broad Institute Genomics Platform"/>
            <consortium name="The Broad Institute Genome Sequencing Center for Infectious Disease"/>
            <person name="Wu L."/>
            <person name="Ma J."/>
        </authorList>
    </citation>
    <scope>NUCLEOTIDE SEQUENCE [LARGE SCALE GENOMIC DNA]</scope>
    <source>
        <strain evidence="3">NBRC 112299</strain>
    </source>
</reference>
<dbReference type="Gene3D" id="2.60.120.200">
    <property type="match status" value="1"/>
</dbReference>
<dbReference type="EMBL" id="BSUN01000001">
    <property type="protein sequence ID" value="GMA34354.1"/>
    <property type="molecule type" value="Genomic_DNA"/>
</dbReference>
<keyword evidence="3" id="KW-1185">Reference proteome</keyword>
<dbReference type="InterPro" id="IPR046780">
    <property type="entry name" value="aBig_2"/>
</dbReference>
<comment type="caution">
    <text evidence="2">The sequence shown here is derived from an EMBL/GenBank/DDBJ whole genome shotgun (WGS) entry which is preliminary data.</text>
</comment>
<dbReference type="Pfam" id="PF13385">
    <property type="entry name" value="Laminin_G_3"/>
    <property type="match status" value="1"/>
</dbReference>
<sequence length="252" mass="25830">MVSSAGAVTRPAAGEPDATVTLTATVANGKRSATVSFDVTVKARPLGGTVGTWSFEDTLADDAGALTEPTVTGNRADNTGGSVSYVADGAVGAALHLDGASGVRLPDGLVQGDTYSFSMWLRPDALTQYTSAFFAASASNQWLSVVPKGWNGDTMLWSNVGSDYFDGLTGDLIPAGEWTHVAVTVDEGDVTLYLNGEAAYAGTGFLDALTSPTAVFAIGVNYWDTPYQGDVDELLVSSSALTPDEVAALAGA</sequence>
<proteinExistence type="predicted"/>
<organism evidence="2 3">
    <name type="scientific">Demequina litorisediminis</name>
    <dbReference type="NCBI Taxonomy" id="1849022"/>
    <lineage>
        <taxon>Bacteria</taxon>
        <taxon>Bacillati</taxon>
        <taxon>Actinomycetota</taxon>
        <taxon>Actinomycetes</taxon>
        <taxon>Micrococcales</taxon>
        <taxon>Demequinaceae</taxon>
        <taxon>Demequina</taxon>
    </lineage>
</organism>
<evidence type="ECO:0000259" key="1">
    <source>
        <dbReference type="Pfam" id="PF20578"/>
    </source>
</evidence>
<dbReference type="InterPro" id="IPR013320">
    <property type="entry name" value="ConA-like_dom_sf"/>
</dbReference>
<name>A0ABQ6I9Q9_9MICO</name>